<dbReference type="EMBL" id="JAMYBS010000003">
    <property type="protein sequence ID" value="MCO7543952.1"/>
    <property type="molecule type" value="Genomic_DNA"/>
</dbReference>
<dbReference type="PANTHER" id="PTHR38690">
    <property type="entry name" value="PROTEASE-RELATED"/>
    <property type="match status" value="1"/>
</dbReference>
<evidence type="ECO:0000259" key="1">
    <source>
        <dbReference type="Pfam" id="PF13116"/>
    </source>
</evidence>
<accession>A0AA41WEQ6</accession>
<dbReference type="InterPro" id="IPR025263">
    <property type="entry name" value="YhdP_central"/>
</dbReference>
<dbReference type="AlphaFoldDB" id="A0AA41WEQ6"/>
<gene>
    <name evidence="2" type="ORF">NJF43_04185</name>
</gene>
<protein>
    <submittedName>
        <fullName evidence="2">TIGR02099 family protein</fullName>
    </submittedName>
</protein>
<dbReference type="NCBIfam" id="TIGR02099">
    <property type="entry name" value="YhdP family protein"/>
    <property type="match status" value="1"/>
</dbReference>
<feature type="domain" description="YhdP central" evidence="1">
    <location>
        <begin position="9"/>
        <end position="1259"/>
    </location>
</feature>
<dbReference type="PANTHER" id="PTHR38690:SF1">
    <property type="entry name" value="PROTEASE"/>
    <property type="match status" value="1"/>
</dbReference>
<dbReference type="InterPro" id="IPR011836">
    <property type="entry name" value="YhdP"/>
</dbReference>
<evidence type="ECO:0000313" key="3">
    <source>
        <dbReference type="Proteomes" id="UP001165292"/>
    </source>
</evidence>
<sequence>MNRFVVFLNTLLRRCLWLGALGLVLAALYVSLGRQLVPLVAEYRLEVQDKARAMLGMPVALGSLEGRWEGFAPRLLIHDVLLGTGDSAVRLDSLSVIPDLAGSLWARELRLAALELEGVQLSLTQAADGQWRVEGLPDAGNTARSSPDLQKVFAELSRVRRLALFDSQLTVEARGESPFTLSYANFELAIDGQALRLDGRLVLPDGQPLAMHVQAQVQPQQWRDSQAELYLKLPQSDWAAWVPRRLTRDWHLQRLRAGGEVWASWRDQGLSRAVTRLHVAELQGAYAEREPVSAEDLALNLYVERSDQGYRLQLDGLAFTLGDIRWPETRLLLSRNAAGDQWRLQGDRITLAPLAALTHALAPVPETAAVILEDLAPTGNLRNLRIDYRPEAPLSERVEFAANLDGVGISTHGWIPAVQNVSGILRGNLGGGELRFDNQDFSLHLAELFPAPWAYRQGRGSLRWTLDEEAFSLVAPYLRLEGDEGHLAGDFVIRLMRDPAAEDYMDLRVGLSDGDARYTEKYLPTRSPAMSPALSDWLVSAIRGGTVEQGYFQYQGAIGKDAPPTARSLSLYFGVRDAELAFQPGWPVLREGRGEVLIEDSGVRVRLAEGRMLDSRVHDALAEVPHAENGKPPRLAIQGSVDGTLVDGLSLLQVAPIGTTEIFAGWTARGPLSGTLDLDIPLGGGERPHVVVDFASTNAALWIPQANLGLEQVGGRFRYDTARGFSASDIQARALGRTVRGKATATGRPEHPATRIEAYGEVTLKALLAWLGSERSLPASGDLPYQLRLDIGGESSQLQIDSSLLGAALELPAPFGKPAGQRRDTSFRMTLGDEPRRYMIKHGDLAALTFQALAGDWRNGGGELVLGGGAANLRAGAGLYVRGRMPELDLDAWQTLLAGHGEAGEGQPAASLLKRAQLDIARFKGFGQEIENLGIDLRRAGNAWSLGLASSSIAGTLLRPDDEAVPIKVDLEHVRVPAPAPDAEGSERKDPMAAVDPANFPPMNIAIEEVWLGQDLLGPWSLRMRPASGGVAFTELDLGLKGLKVGGSGGWNASRSWYKGRMQGKNLADVLVAWGFAPTVSSDSFRLDADAHWPGSPAFVGLERLSGDLSARLQHGQFSEVEGGAQALRVFGLLNFNSIGRRLRLDFSDLFGKGLSYDRIKGELSATEGVYLTKEPITITGPSSNLELDGRLDMVRDRIDAKLLVTLPVSNNLPLAALIAGAPAIGGALFVVDKLLGDRVARFASVQYKVEGPWRSPEIIFDKPFEKPN</sequence>
<reference evidence="2" key="1">
    <citation type="submission" date="2022-06" db="EMBL/GenBank/DDBJ databases">
        <title>Detection of beta-lactamases in bacteria of animal origin.</title>
        <authorList>
            <person name="Mlynarcik P."/>
            <person name="Zdarska V."/>
            <person name="Chudobova H."/>
            <person name="Prochazkova P."/>
            <person name="Hricova K."/>
            <person name="Mezerova K."/>
            <person name="Bardon J."/>
            <person name="Dolejska M."/>
            <person name="Sukkar I."/>
            <person name="Kolar M."/>
        </authorList>
    </citation>
    <scope>NUCLEOTIDE SEQUENCE</scope>
    <source>
        <strain evidence="2">S 300-3</strain>
    </source>
</reference>
<dbReference type="Pfam" id="PF13116">
    <property type="entry name" value="YhdP"/>
    <property type="match status" value="1"/>
</dbReference>
<dbReference type="RefSeq" id="WP_253162355.1">
    <property type="nucleotide sequence ID" value="NZ_JAMYBS010000003.1"/>
</dbReference>
<dbReference type="Proteomes" id="UP001165292">
    <property type="component" value="Unassembled WGS sequence"/>
</dbReference>
<organism evidence="2 3">
    <name type="scientific">Stutzerimonas nitrititolerans</name>
    <dbReference type="NCBI Taxonomy" id="2482751"/>
    <lineage>
        <taxon>Bacteria</taxon>
        <taxon>Pseudomonadati</taxon>
        <taxon>Pseudomonadota</taxon>
        <taxon>Gammaproteobacteria</taxon>
        <taxon>Pseudomonadales</taxon>
        <taxon>Pseudomonadaceae</taxon>
        <taxon>Stutzerimonas</taxon>
    </lineage>
</organism>
<evidence type="ECO:0000313" key="2">
    <source>
        <dbReference type="EMBL" id="MCO7543952.1"/>
    </source>
</evidence>
<comment type="caution">
    <text evidence="2">The sequence shown here is derived from an EMBL/GenBank/DDBJ whole genome shotgun (WGS) entry which is preliminary data.</text>
</comment>
<name>A0AA41WEQ6_9GAMM</name>
<proteinExistence type="predicted"/>